<organism evidence="6">
    <name type="scientific">Dulem virus 130</name>
    <dbReference type="NCBI Taxonomy" id="3145607"/>
    <lineage>
        <taxon>Viruses</taxon>
        <taxon>Monodnaviria</taxon>
        <taxon>Sangervirae</taxon>
        <taxon>Phixviricota</taxon>
        <taxon>Malgrandaviricetes</taxon>
        <taxon>Petitvirales</taxon>
        <taxon>Microviridae</taxon>
        <taxon>Microvirus</taxon>
    </lineage>
</organism>
<evidence type="ECO:0000313" key="6">
    <source>
        <dbReference type="EMBL" id="XCD07939.1"/>
    </source>
</evidence>
<comment type="similarity">
    <text evidence="2">Belongs to the microviridae F protein family.</text>
</comment>
<evidence type="ECO:0000256" key="1">
    <source>
        <dbReference type="ARBA" id="ARBA00004328"/>
    </source>
</evidence>
<dbReference type="Gene3D" id="2.60.169.10">
    <property type="entry name" value="Microviridae F protein"/>
    <property type="match status" value="2"/>
</dbReference>
<evidence type="ECO:0000256" key="2">
    <source>
        <dbReference type="ARBA" id="ARBA00009963"/>
    </source>
</evidence>
<sequence>MNRNVESHFALLPNADIRRSQFDRSSSVKTSFNVGDVIPFYLDEVLPGDTFKVKTSKVVRLQTLITPMMDNIYLDTYFFFVPNRLVWNHWKEFNGENTESAWLPTTEYEIPQITSPATDGWKVGTVADYFGIPTGVPGLSVNALPFRAYALIMNEWFRDENLSDPLVVPLDDATVAGVNTGAYITDVAKGGLPFVASKYHDYFTSCLPAPQKGPDVTIPVAEAANLPVVPLASKVDSSYFTGVNMTASKSDGSALQGTSYVGFKGDGSNISAPFMPYYPSGASNDNTPVVFNNLWAVQSGVASAATINQLRLAFQIQKLYEKDARGGTRYTEILKTHFGVTSPDARLQRPEYLGGNRIPININQIVQQSATTEGSTPQGNPVGLSLTTDNHSDFTKSFTEHGFILGLMVARYDHTYQQGLDRMFSRKSRFDYYWPVFANIGEQAVYNKEIYAQGSDADDEVFGYQEAWADYRYKPNRVTGEMRSSYAQSLDVWHLADDYSALPSLSDSWIREDKSTVDRVLAVQSSVSNQLFADIYVENRCTRPMPMYSIPGLIDHH</sequence>
<proteinExistence type="inferred from homology"/>
<dbReference type="EMBL" id="PP511832">
    <property type="protein sequence ID" value="XCD07939.1"/>
    <property type="molecule type" value="Genomic_DNA"/>
</dbReference>
<keyword evidence="3" id="KW-1140">T=1 icosahedral capsid protein</keyword>
<dbReference type="GO" id="GO:0039615">
    <property type="term" value="C:T=1 icosahedral viral capsid"/>
    <property type="evidence" value="ECO:0007669"/>
    <property type="project" value="UniProtKB-KW"/>
</dbReference>
<accession>A0AAU8B6H3</accession>
<evidence type="ECO:0000256" key="5">
    <source>
        <dbReference type="ARBA" id="ARBA00022844"/>
    </source>
</evidence>
<comment type="subcellular location">
    <subcellularLocation>
        <location evidence="1">Virion</location>
    </subcellularLocation>
</comment>
<keyword evidence="5" id="KW-0946">Virion</keyword>
<dbReference type="InterPro" id="IPR016184">
    <property type="entry name" value="Capsid/spike_ssDNA_virus"/>
</dbReference>
<dbReference type="InterPro" id="IPR037002">
    <property type="entry name" value="Microviridae_protein_F_sf"/>
</dbReference>
<dbReference type="InterPro" id="IPR003514">
    <property type="entry name" value="Microviridae_protein_F"/>
</dbReference>
<protein>
    <submittedName>
        <fullName evidence="6">Major capsid protein</fullName>
    </submittedName>
</protein>
<evidence type="ECO:0000256" key="3">
    <source>
        <dbReference type="ARBA" id="ARBA00022431"/>
    </source>
</evidence>
<evidence type="ECO:0000256" key="4">
    <source>
        <dbReference type="ARBA" id="ARBA00022561"/>
    </source>
</evidence>
<keyword evidence="4" id="KW-0167">Capsid protein</keyword>
<reference evidence="6" key="1">
    <citation type="submission" date="2024-03" db="EMBL/GenBank/DDBJ databases">
        <title>Diverse circular DNA viruses in blood, oral, and fecal samples of captive lemurs.</title>
        <authorList>
            <person name="Paietta E.N."/>
            <person name="Kraberger S."/>
            <person name="Lund M.C."/>
            <person name="Custer J.M."/>
            <person name="Vargas K.M."/>
            <person name="Ehmke E.E."/>
            <person name="Yoder A.D."/>
            <person name="Varsani A."/>
        </authorList>
    </citation>
    <scope>NUCLEOTIDE SEQUENCE</scope>
    <source>
        <strain evidence="6">Duke_28FS_99</strain>
    </source>
</reference>
<dbReference type="SUPFAM" id="SSF88645">
    <property type="entry name" value="ssDNA viruses"/>
    <property type="match status" value="1"/>
</dbReference>
<dbReference type="GO" id="GO:0005198">
    <property type="term" value="F:structural molecule activity"/>
    <property type="evidence" value="ECO:0007669"/>
    <property type="project" value="InterPro"/>
</dbReference>
<name>A0AAU8B6H3_9VIRU</name>
<dbReference type="Pfam" id="PF02305">
    <property type="entry name" value="Phage_F"/>
    <property type="match status" value="1"/>
</dbReference>